<dbReference type="AlphaFoldDB" id="A0A8C4NXV4"/>
<dbReference type="Ensembl" id="ENSDLAT00005058596.2">
    <property type="protein sequence ID" value="ENSDLAP00005055175.2"/>
    <property type="gene ID" value="ENSDLAG00005023560.2"/>
</dbReference>
<reference evidence="2" key="1">
    <citation type="submission" date="2025-08" db="UniProtKB">
        <authorList>
            <consortium name="Ensembl"/>
        </authorList>
    </citation>
    <scope>IDENTIFICATION</scope>
</reference>
<feature type="transmembrane region" description="Helical" evidence="1">
    <location>
        <begin position="111"/>
        <end position="132"/>
    </location>
</feature>
<keyword evidence="1" id="KW-1133">Transmembrane helix</keyword>
<protein>
    <submittedName>
        <fullName evidence="2">Uncharacterized protein</fullName>
    </submittedName>
</protein>
<keyword evidence="3" id="KW-1185">Reference proteome</keyword>
<evidence type="ECO:0000256" key="1">
    <source>
        <dbReference type="SAM" id="Phobius"/>
    </source>
</evidence>
<dbReference type="Proteomes" id="UP000694389">
    <property type="component" value="Unassembled WGS sequence"/>
</dbReference>
<name>A0A8C4NXV4_DICLA</name>
<accession>A0A8C4NXV4</accession>
<keyword evidence="1" id="KW-0812">Transmembrane</keyword>
<evidence type="ECO:0000313" key="2">
    <source>
        <dbReference type="Ensembl" id="ENSDLAP00005055175.2"/>
    </source>
</evidence>
<keyword evidence="1" id="KW-0472">Membrane</keyword>
<dbReference type="GeneTree" id="ENSGT01010000223242"/>
<evidence type="ECO:0000313" key="3">
    <source>
        <dbReference type="Proteomes" id="UP000694389"/>
    </source>
</evidence>
<sequence>MWVCSSKQVPCGGCIKGGALPTLTSTEKSYKQRGTPSGTAATPCHLWLAHLGLPCSGLGHVITPLGLIKVQLLLRISEYSQVCHRPLLAEIGGHCALGHSRLGPLSCHTNSFAICLAVCLCAAAAAAVAVLSRHSLSLLPSRSPFLRFFHTPPFSAPSCC</sequence>
<reference evidence="2" key="2">
    <citation type="submission" date="2025-09" db="UniProtKB">
        <authorList>
            <consortium name="Ensembl"/>
        </authorList>
    </citation>
    <scope>IDENTIFICATION</scope>
</reference>
<proteinExistence type="predicted"/>
<organism evidence="2 3">
    <name type="scientific">Dicentrarchus labrax</name>
    <name type="common">European seabass</name>
    <name type="synonym">Morone labrax</name>
    <dbReference type="NCBI Taxonomy" id="13489"/>
    <lineage>
        <taxon>Eukaryota</taxon>
        <taxon>Metazoa</taxon>
        <taxon>Chordata</taxon>
        <taxon>Craniata</taxon>
        <taxon>Vertebrata</taxon>
        <taxon>Euteleostomi</taxon>
        <taxon>Actinopterygii</taxon>
        <taxon>Neopterygii</taxon>
        <taxon>Teleostei</taxon>
        <taxon>Neoteleostei</taxon>
        <taxon>Acanthomorphata</taxon>
        <taxon>Eupercaria</taxon>
        <taxon>Moronidae</taxon>
        <taxon>Dicentrarchus</taxon>
    </lineage>
</organism>